<dbReference type="InterPro" id="IPR001412">
    <property type="entry name" value="aa-tRNA-synth_I_CS"/>
</dbReference>
<evidence type="ECO:0000256" key="3">
    <source>
        <dbReference type="ARBA" id="ARBA00022598"/>
    </source>
</evidence>
<evidence type="ECO:0000313" key="12">
    <source>
        <dbReference type="EMBL" id="CAF1447753.1"/>
    </source>
</evidence>
<dbReference type="InterPro" id="IPR002300">
    <property type="entry name" value="aa-tRNA-synth_Ia"/>
</dbReference>
<dbReference type="SUPFAM" id="SSF52374">
    <property type="entry name" value="Nucleotidylyl transferase"/>
    <property type="match status" value="2"/>
</dbReference>
<dbReference type="PRINTS" id="PR00984">
    <property type="entry name" value="TRNASYNTHILE"/>
</dbReference>
<dbReference type="FunFam" id="3.90.740.10:FF:000044">
    <property type="entry name" value="Isoleucine--tRNA ligase"/>
    <property type="match status" value="2"/>
</dbReference>
<evidence type="ECO:0000256" key="8">
    <source>
        <dbReference type="ARBA" id="ARBA00032665"/>
    </source>
</evidence>
<reference evidence="12" key="1">
    <citation type="submission" date="2021-02" db="EMBL/GenBank/DDBJ databases">
        <authorList>
            <person name="Nowell W R."/>
        </authorList>
    </citation>
    <scope>NUCLEOTIDE SEQUENCE</scope>
</reference>
<dbReference type="Proteomes" id="UP000663860">
    <property type="component" value="Unassembled WGS sequence"/>
</dbReference>
<dbReference type="Gene3D" id="3.90.740.10">
    <property type="entry name" value="Valyl/Leucyl/Isoleucyl-tRNA synthetase, editing domain"/>
    <property type="match status" value="2"/>
</dbReference>
<dbReference type="GO" id="GO:0004822">
    <property type="term" value="F:isoleucine-tRNA ligase activity"/>
    <property type="evidence" value="ECO:0007669"/>
    <property type="project" value="UniProtKB-EC"/>
</dbReference>
<evidence type="ECO:0000256" key="9">
    <source>
        <dbReference type="ARBA" id="ARBA00048359"/>
    </source>
</evidence>
<dbReference type="EMBL" id="CAJNOE010001748">
    <property type="protein sequence ID" value="CAF1447753.1"/>
    <property type="molecule type" value="Genomic_DNA"/>
</dbReference>
<dbReference type="PROSITE" id="PS00178">
    <property type="entry name" value="AA_TRNA_LIGASE_I"/>
    <property type="match status" value="1"/>
</dbReference>
<keyword evidence="6 10" id="KW-0648">Protein biosynthesis</keyword>
<accession>A0A815PDV1</accession>
<evidence type="ECO:0000259" key="11">
    <source>
        <dbReference type="Pfam" id="PF00133"/>
    </source>
</evidence>
<protein>
    <recommendedName>
        <fullName evidence="2">isoleucine--tRNA ligase</fullName>
        <ecNumber evidence="2">6.1.1.5</ecNumber>
    </recommendedName>
    <alternativeName>
        <fullName evidence="8">Isoleucyl-tRNA synthetase</fullName>
    </alternativeName>
</protein>
<evidence type="ECO:0000313" key="13">
    <source>
        <dbReference type="Proteomes" id="UP000663860"/>
    </source>
</evidence>
<organism evidence="12 13">
    <name type="scientific">Adineta steineri</name>
    <dbReference type="NCBI Taxonomy" id="433720"/>
    <lineage>
        <taxon>Eukaryota</taxon>
        <taxon>Metazoa</taxon>
        <taxon>Spiralia</taxon>
        <taxon>Gnathifera</taxon>
        <taxon>Rotifera</taxon>
        <taxon>Eurotatoria</taxon>
        <taxon>Bdelloidea</taxon>
        <taxon>Adinetida</taxon>
        <taxon>Adinetidae</taxon>
        <taxon>Adineta</taxon>
    </lineage>
</organism>
<dbReference type="EC" id="6.1.1.5" evidence="2"/>
<evidence type="ECO:0000256" key="10">
    <source>
        <dbReference type="RuleBase" id="RU363035"/>
    </source>
</evidence>
<keyword evidence="3 10" id="KW-0436">Ligase</keyword>
<evidence type="ECO:0000256" key="5">
    <source>
        <dbReference type="ARBA" id="ARBA00022840"/>
    </source>
</evidence>
<evidence type="ECO:0000256" key="4">
    <source>
        <dbReference type="ARBA" id="ARBA00022741"/>
    </source>
</evidence>
<dbReference type="PANTHER" id="PTHR42780:SF1">
    <property type="entry name" value="ISOLEUCINE--TRNA LIGASE, CYTOPLASMIC"/>
    <property type="match status" value="1"/>
</dbReference>
<feature type="domain" description="Aminoacyl-tRNA synthetase class Ia" evidence="11">
    <location>
        <begin position="484"/>
        <end position="818"/>
    </location>
</feature>
<keyword evidence="4 10" id="KW-0547">Nucleotide-binding</keyword>
<dbReference type="GO" id="GO:0005524">
    <property type="term" value="F:ATP binding"/>
    <property type="evidence" value="ECO:0007669"/>
    <property type="project" value="UniProtKB-KW"/>
</dbReference>
<dbReference type="InterPro" id="IPR023586">
    <property type="entry name" value="Ile-tRNA-ligase_type2"/>
</dbReference>
<evidence type="ECO:0000256" key="7">
    <source>
        <dbReference type="ARBA" id="ARBA00023146"/>
    </source>
</evidence>
<dbReference type="Pfam" id="PF00133">
    <property type="entry name" value="tRNA-synt_1"/>
    <property type="match status" value="2"/>
</dbReference>
<comment type="similarity">
    <text evidence="1 10">Belongs to the class-I aminoacyl-tRNA synthetase family.</text>
</comment>
<gene>
    <name evidence="12" type="ORF">IZO911_LOCUS42178</name>
</gene>
<feature type="domain" description="Aminoacyl-tRNA synthetase class Ia" evidence="11">
    <location>
        <begin position="33"/>
        <end position="162"/>
    </location>
</feature>
<dbReference type="GO" id="GO:0002161">
    <property type="term" value="F:aminoacyl-tRNA deacylase activity"/>
    <property type="evidence" value="ECO:0007669"/>
    <property type="project" value="InterPro"/>
</dbReference>
<dbReference type="AlphaFoldDB" id="A0A815PDV1"/>
<comment type="catalytic activity">
    <reaction evidence="9">
        <text>tRNA(Ile) + L-isoleucine + ATP = L-isoleucyl-tRNA(Ile) + AMP + diphosphate</text>
        <dbReference type="Rhea" id="RHEA:11060"/>
        <dbReference type="Rhea" id="RHEA-COMP:9666"/>
        <dbReference type="Rhea" id="RHEA-COMP:9695"/>
        <dbReference type="ChEBI" id="CHEBI:30616"/>
        <dbReference type="ChEBI" id="CHEBI:33019"/>
        <dbReference type="ChEBI" id="CHEBI:58045"/>
        <dbReference type="ChEBI" id="CHEBI:78442"/>
        <dbReference type="ChEBI" id="CHEBI:78528"/>
        <dbReference type="ChEBI" id="CHEBI:456215"/>
        <dbReference type="EC" id="6.1.1.5"/>
    </reaction>
</comment>
<comment type="caution">
    <text evidence="12">The sequence shown here is derived from an EMBL/GenBank/DDBJ whole genome shotgun (WGS) entry which is preliminary data.</text>
</comment>
<name>A0A815PDV1_9BILA</name>
<dbReference type="SUPFAM" id="SSF50677">
    <property type="entry name" value="ValRS/IleRS/LeuRS editing domain"/>
    <property type="match status" value="2"/>
</dbReference>
<dbReference type="InterPro" id="IPR009008">
    <property type="entry name" value="Val/Leu/Ile-tRNA-synth_edit"/>
</dbReference>
<keyword evidence="7 10" id="KW-0030">Aminoacyl-tRNA synthetase</keyword>
<sequence length="820" mass="95014">MATNTTTTTTPSTPIDFSITGETIQFGNNEKDILAYWKQINAFETSNKLSKDRPRYTFYDGPPFATGLPHYGHILAGTIKDTVTRWAYQTGHYVERRFGWDCHGLPVEYEIDKTLGIKGPEDVAKMGIATYNDHCRKIVMRYAGEWEEIVERMGRWIDFRPEDVAKMGIATYNDHCRKIVMRYAGEWEEIVERMGRWIDFRRDYKTMYPWFMESVWFIFKQLYEKGFVYRGFKVMPYSMGCCTPLSNFEAGQNYKDVDDPAVWVSFPLTLDPTVKLVAWTTTPWTLPSNLALCVNPNSNYVKILDKAKNEVFILMEKRVADLYKKPDAYQVLETFKGSNLKGMHYTPLFPYFANISTAFRVLCDDYVTEESGTGIVHQAPYFGEDDYRVCLANGVFNKDSGPVVCPIDAQCRFTDEVKDFQGLNVKEADKVIIKHLKEAKRLVHQSVMKHSYPFCWRSDTPLIYRAVPSWFIRVEGMVDRLLAEYEIDKTLGIKGPEDVAKMGIATYNDHCRKIVMRYAGEWEEIVERMGRWIDFRRDYKTMYPWFMESVWFIFKQLYEKGFVYRGFKVMPYSMGCCTPLSNFEAGQNYKDVDDPAVWVSFPLTLDPTVKLVAWTTTPWTLPSNLALCVNPNSNYVKILDKAKNEVFILMEKRVADLYKKPDAYQVLETFKGSTLKGMHYTPLFPYFANISTAFRVLCDDYVTEESGTGIVHQAPYFGEDDYRVCLANGVFNKDSGPVVCPIDAQCRFTDEVKDFQGLNVKEADKVIIKHLKEAKRLVHQSVMKHSYPFCWRSDTPLIYRAVPSWFIRVEGMVDRLLAKS</sequence>
<dbReference type="PANTHER" id="PTHR42780">
    <property type="entry name" value="SOLEUCYL-TRNA SYNTHETASE"/>
    <property type="match status" value="1"/>
</dbReference>
<dbReference type="GO" id="GO:0006428">
    <property type="term" value="P:isoleucyl-tRNA aminoacylation"/>
    <property type="evidence" value="ECO:0007669"/>
    <property type="project" value="InterPro"/>
</dbReference>
<keyword evidence="5 10" id="KW-0067">ATP-binding</keyword>
<dbReference type="InterPro" id="IPR014729">
    <property type="entry name" value="Rossmann-like_a/b/a_fold"/>
</dbReference>
<evidence type="ECO:0000256" key="6">
    <source>
        <dbReference type="ARBA" id="ARBA00022917"/>
    </source>
</evidence>
<dbReference type="Gene3D" id="3.40.50.620">
    <property type="entry name" value="HUPs"/>
    <property type="match status" value="3"/>
</dbReference>
<evidence type="ECO:0000256" key="2">
    <source>
        <dbReference type="ARBA" id="ARBA00013165"/>
    </source>
</evidence>
<dbReference type="InterPro" id="IPR002301">
    <property type="entry name" value="Ile-tRNA-ligase"/>
</dbReference>
<proteinExistence type="inferred from homology"/>
<evidence type="ECO:0000256" key="1">
    <source>
        <dbReference type="ARBA" id="ARBA00005594"/>
    </source>
</evidence>